<dbReference type="InterPro" id="IPR003439">
    <property type="entry name" value="ABC_transporter-like_ATP-bd"/>
</dbReference>
<dbReference type="PANTHER" id="PTHR46743">
    <property type="entry name" value="TEICHOIC ACIDS EXPORT ATP-BINDING PROTEIN TAGH"/>
    <property type="match status" value="1"/>
</dbReference>
<protein>
    <submittedName>
        <fullName evidence="6">ABC transporter ATP-binding protein</fullName>
    </submittedName>
</protein>
<feature type="domain" description="ABC transporter" evidence="5">
    <location>
        <begin position="43"/>
        <end position="269"/>
    </location>
</feature>
<dbReference type="InterPro" id="IPR003593">
    <property type="entry name" value="AAA+_ATPase"/>
</dbReference>
<name>A0A4R9GEN6_9LEPT</name>
<dbReference type="InterPro" id="IPR050683">
    <property type="entry name" value="Bact_Polysacc_Export_ATP-bd"/>
</dbReference>
<sequence>MIVIKAESISKKYTLGAIGTGSFQRDFQSWWAKIRKKEDPNEIILEDHEYRPETSREQNSTFWALQNINMEIEKGDRVGIIGRNGAGKSTFLKLLSRITAPTLGEIKVRGRITSLLEVGTGFHPELSGRENIYLNGAILGMSKNETKSKIEEIIDFAEIGQFIDTPVKRYSSGMYVRLAFSVAVHLQSEILILDEILAVGDTKFQKKCMQKISEVGGQGRTILFVSHNLNSILVLCNKVAHLRAGKLVEFGETQLVVNNYLDSLADSQLESIIRSFDGNLIIKRVRFMDSKEKIQNIFPMLSDLCVEISYEALADLGTITFSVGVSGASGSLFMGSMLYDASRPNIKKGSGTLRCIFKKMPLMPGQMYSVFLAIRGIDYETPLTGTIDVGSFAVEGDLASIRYDGPLAKQTAKVSGPIIMDYKWEHAR</sequence>
<evidence type="ECO:0000256" key="4">
    <source>
        <dbReference type="ARBA" id="ARBA00022840"/>
    </source>
</evidence>
<dbReference type="EMBL" id="RQET01000008">
    <property type="protein sequence ID" value="TGK09955.1"/>
    <property type="molecule type" value="Genomic_DNA"/>
</dbReference>
<dbReference type="InterPro" id="IPR029439">
    <property type="entry name" value="Wzt_C"/>
</dbReference>
<dbReference type="GO" id="GO:0016887">
    <property type="term" value="F:ATP hydrolysis activity"/>
    <property type="evidence" value="ECO:0007669"/>
    <property type="project" value="InterPro"/>
</dbReference>
<dbReference type="Gene3D" id="2.70.50.60">
    <property type="entry name" value="abc- transporter (atp binding component) like domain"/>
    <property type="match status" value="1"/>
</dbReference>
<dbReference type="CDD" id="cd03220">
    <property type="entry name" value="ABC_KpsT_Wzt"/>
    <property type="match status" value="1"/>
</dbReference>
<evidence type="ECO:0000259" key="5">
    <source>
        <dbReference type="PROSITE" id="PS50893"/>
    </source>
</evidence>
<proteinExistence type="inferred from homology"/>
<dbReference type="SUPFAM" id="SSF52540">
    <property type="entry name" value="P-loop containing nucleoside triphosphate hydrolases"/>
    <property type="match status" value="1"/>
</dbReference>
<keyword evidence="2" id="KW-0813">Transport</keyword>
<evidence type="ECO:0000313" key="7">
    <source>
        <dbReference type="Proteomes" id="UP000298458"/>
    </source>
</evidence>
<evidence type="ECO:0000256" key="3">
    <source>
        <dbReference type="ARBA" id="ARBA00022741"/>
    </source>
</evidence>
<evidence type="ECO:0000256" key="2">
    <source>
        <dbReference type="ARBA" id="ARBA00022448"/>
    </source>
</evidence>
<comment type="caution">
    <text evidence="6">The sequence shown here is derived from an EMBL/GenBank/DDBJ whole genome shotgun (WGS) entry which is preliminary data.</text>
</comment>
<reference evidence="6" key="1">
    <citation type="journal article" date="2019" name="PLoS Negl. Trop. Dis.">
        <title>Revisiting the worldwide diversity of Leptospira species in the environment.</title>
        <authorList>
            <person name="Vincent A.T."/>
            <person name="Schiettekatte O."/>
            <person name="Bourhy P."/>
            <person name="Veyrier F.J."/>
            <person name="Picardeau M."/>
        </authorList>
    </citation>
    <scope>NUCLEOTIDE SEQUENCE [LARGE SCALE GENOMIC DNA]</scope>
    <source>
        <strain evidence="6">SSW15</strain>
    </source>
</reference>
<dbReference type="InterPro" id="IPR027417">
    <property type="entry name" value="P-loop_NTPase"/>
</dbReference>
<accession>A0A4R9GEN6</accession>
<dbReference type="AlphaFoldDB" id="A0A4R9GEN6"/>
<dbReference type="Pfam" id="PF14524">
    <property type="entry name" value="Wzt_C"/>
    <property type="match status" value="1"/>
</dbReference>
<evidence type="ECO:0000256" key="1">
    <source>
        <dbReference type="ARBA" id="ARBA00005417"/>
    </source>
</evidence>
<evidence type="ECO:0000313" key="6">
    <source>
        <dbReference type="EMBL" id="TGK09955.1"/>
    </source>
</evidence>
<dbReference type="GO" id="GO:0016020">
    <property type="term" value="C:membrane"/>
    <property type="evidence" value="ECO:0007669"/>
    <property type="project" value="InterPro"/>
</dbReference>
<keyword evidence="7" id="KW-1185">Reference proteome</keyword>
<dbReference type="Pfam" id="PF00005">
    <property type="entry name" value="ABC_tran"/>
    <property type="match status" value="1"/>
</dbReference>
<dbReference type="Proteomes" id="UP000298458">
    <property type="component" value="Unassembled WGS sequence"/>
</dbReference>
<dbReference type="PROSITE" id="PS50893">
    <property type="entry name" value="ABC_TRANSPORTER_2"/>
    <property type="match status" value="1"/>
</dbReference>
<keyword evidence="3" id="KW-0547">Nucleotide-binding</keyword>
<gene>
    <name evidence="6" type="ORF">EHO60_11385</name>
</gene>
<dbReference type="GO" id="GO:0140359">
    <property type="term" value="F:ABC-type transporter activity"/>
    <property type="evidence" value="ECO:0007669"/>
    <property type="project" value="InterPro"/>
</dbReference>
<dbReference type="RefSeq" id="WP_135768318.1">
    <property type="nucleotide sequence ID" value="NZ_RQET01000008.1"/>
</dbReference>
<dbReference type="GO" id="GO:0005524">
    <property type="term" value="F:ATP binding"/>
    <property type="evidence" value="ECO:0007669"/>
    <property type="project" value="UniProtKB-KW"/>
</dbReference>
<dbReference type="InterPro" id="IPR015860">
    <property type="entry name" value="ABC_transpr_TagH-like"/>
</dbReference>
<dbReference type="SMART" id="SM00382">
    <property type="entry name" value="AAA"/>
    <property type="match status" value="1"/>
</dbReference>
<dbReference type="PANTHER" id="PTHR46743:SF2">
    <property type="entry name" value="TEICHOIC ACIDS EXPORT ATP-BINDING PROTEIN TAGH"/>
    <property type="match status" value="1"/>
</dbReference>
<dbReference type="Gene3D" id="3.40.50.300">
    <property type="entry name" value="P-loop containing nucleotide triphosphate hydrolases"/>
    <property type="match status" value="1"/>
</dbReference>
<comment type="similarity">
    <text evidence="1">Belongs to the ABC transporter superfamily.</text>
</comment>
<keyword evidence="4 6" id="KW-0067">ATP-binding</keyword>
<dbReference type="OrthoDB" id="9778870at2"/>
<organism evidence="6 7">
    <name type="scientific">Leptospira fletcheri</name>
    <dbReference type="NCBI Taxonomy" id="2484981"/>
    <lineage>
        <taxon>Bacteria</taxon>
        <taxon>Pseudomonadati</taxon>
        <taxon>Spirochaetota</taxon>
        <taxon>Spirochaetia</taxon>
        <taxon>Leptospirales</taxon>
        <taxon>Leptospiraceae</taxon>
        <taxon>Leptospira</taxon>
    </lineage>
</organism>